<dbReference type="Pfam" id="PF01182">
    <property type="entry name" value="Glucosamine_iso"/>
    <property type="match status" value="1"/>
</dbReference>
<gene>
    <name evidence="6" type="primary">GNPDA1</name>
    <name evidence="6" type="ORF">SO694_00007148</name>
</gene>
<dbReference type="CDD" id="cd01399">
    <property type="entry name" value="GlcN6P_deaminase"/>
    <property type="match status" value="1"/>
</dbReference>
<dbReference type="InterPro" id="IPR004547">
    <property type="entry name" value="Glucosamine6P_isomerase"/>
</dbReference>
<dbReference type="Proteomes" id="UP001363151">
    <property type="component" value="Unassembled WGS sequence"/>
</dbReference>
<feature type="domain" description="Glucosamine/galactosamine-6-phosphate isomerase" evidence="5">
    <location>
        <begin position="9"/>
        <end position="234"/>
    </location>
</feature>
<dbReference type="NCBIfam" id="TIGR00502">
    <property type="entry name" value="nagB"/>
    <property type="match status" value="1"/>
</dbReference>
<dbReference type="SUPFAM" id="SSF100950">
    <property type="entry name" value="NagB/RpiA/CoA transferase-like"/>
    <property type="match status" value="1"/>
</dbReference>
<evidence type="ECO:0000256" key="2">
    <source>
        <dbReference type="ARBA" id="ARBA00005526"/>
    </source>
</evidence>
<comment type="caution">
    <text evidence="6">The sequence shown here is derived from an EMBL/GenBank/DDBJ whole genome shotgun (WGS) entry which is preliminary data.</text>
</comment>
<name>A0ABR1GBB6_AURAN</name>
<accession>A0ABR1GBB6</accession>
<evidence type="ECO:0000256" key="1">
    <source>
        <dbReference type="ARBA" id="ARBA00000644"/>
    </source>
</evidence>
<dbReference type="EC" id="3.5.99.6" evidence="3"/>
<evidence type="ECO:0000256" key="4">
    <source>
        <dbReference type="ARBA" id="ARBA00022801"/>
    </source>
</evidence>
<evidence type="ECO:0000313" key="7">
    <source>
        <dbReference type="Proteomes" id="UP001363151"/>
    </source>
</evidence>
<evidence type="ECO:0000313" key="6">
    <source>
        <dbReference type="EMBL" id="KAK7250274.1"/>
    </source>
</evidence>
<keyword evidence="4" id="KW-0378">Hydrolase</keyword>
<keyword evidence="7" id="KW-1185">Reference proteome</keyword>
<comment type="similarity">
    <text evidence="2">Belongs to the glucosamine/galactosamine-6-phosphate isomerase family.</text>
</comment>
<dbReference type="InterPro" id="IPR006148">
    <property type="entry name" value="Glc/Gal-6P_isomerase"/>
</dbReference>
<evidence type="ECO:0000256" key="3">
    <source>
        <dbReference type="ARBA" id="ARBA00012680"/>
    </source>
</evidence>
<dbReference type="PANTHER" id="PTHR11280">
    <property type="entry name" value="GLUCOSAMINE-6-PHOSPHATE ISOMERASE"/>
    <property type="match status" value="1"/>
</dbReference>
<organism evidence="6 7">
    <name type="scientific">Aureococcus anophagefferens</name>
    <name type="common">Harmful bloom alga</name>
    <dbReference type="NCBI Taxonomy" id="44056"/>
    <lineage>
        <taxon>Eukaryota</taxon>
        <taxon>Sar</taxon>
        <taxon>Stramenopiles</taxon>
        <taxon>Ochrophyta</taxon>
        <taxon>Pelagophyceae</taxon>
        <taxon>Pelagomonadales</taxon>
        <taxon>Pelagomonadaceae</taxon>
        <taxon>Aureococcus</taxon>
    </lineage>
</organism>
<dbReference type="Gene3D" id="3.40.50.1360">
    <property type="match status" value="1"/>
</dbReference>
<evidence type="ECO:0000259" key="5">
    <source>
        <dbReference type="Pfam" id="PF01182"/>
    </source>
</evidence>
<dbReference type="EMBL" id="JBBJCI010000037">
    <property type="protein sequence ID" value="KAK7250274.1"/>
    <property type="molecule type" value="Genomic_DNA"/>
</dbReference>
<sequence length="266" mass="28927">MKLVIRDDVHSLAGYAASQVAAAINAAKKAGRPCVLGLPVGNTMLQTYATLATMHKRGEVDFAHVVGFVLDEYCGVDVADARSHHHYIYANFASQVNIKRENLHVLDGGVDREAWADECAAYEAKIAAAGGFDLVFCSTGGDGHVARNEPGSSLKSRTRPKTLAHDTKSQLAERWQCPVGDVPSVALTVGVGTIMGARRVLVLFASVHRAYALERCLEHGINHMFPVSMLQQHPEVTFACDEDATFELRVKTVKYFKGLEASSFLR</sequence>
<proteinExistence type="inferred from homology"/>
<protein>
    <recommendedName>
        <fullName evidence="3">glucosamine-6-phosphate deaminase</fullName>
        <ecNumber evidence="3">3.5.99.6</ecNumber>
    </recommendedName>
</protein>
<dbReference type="InterPro" id="IPR037171">
    <property type="entry name" value="NagB/RpiA_transferase-like"/>
</dbReference>
<reference evidence="6 7" key="1">
    <citation type="submission" date="2024-03" db="EMBL/GenBank/DDBJ databases">
        <title>Aureococcus anophagefferens CCMP1851 and Kratosvirus quantuckense: Draft genome of a second virus-susceptible host strain in the model system.</title>
        <authorList>
            <person name="Chase E."/>
            <person name="Truchon A.R."/>
            <person name="Schepens W."/>
            <person name="Wilhelm S.W."/>
        </authorList>
    </citation>
    <scope>NUCLEOTIDE SEQUENCE [LARGE SCALE GENOMIC DNA]</scope>
    <source>
        <strain evidence="6 7">CCMP1851</strain>
    </source>
</reference>
<dbReference type="PANTHER" id="PTHR11280:SF5">
    <property type="entry name" value="GLUCOSAMINE-6-PHOSPHATE ISOMERASE"/>
    <property type="match status" value="1"/>
</dbReference>
<comment type="catalytic activity">
    <reaction evidence="1">
        <text>alpha-D-glucosamine 6-phosphate + H2O = beta-D-fructose 6-phosphate + NH4(+)</text>
        <dbReference type="Rhea" id="RHEA:12172"/>
        <dbReference type="ChEBI" id="CHEBI:15377"/>
        <dbReference type="ChEBI" id="CHEBI:28938"/>
        <dbReference type="ChEBI" id="CHEBI:57634"/>
        <dbReference type="ChEBI" id="CHEBI:75989"/>
        <dbReference type="EC" id="3.5.99.6"/>
    </reaction>
</comment>